<organism evidence="2 3">
    <name type="scientific">Reticulibacter mediterranei</name>
    <dbReference type="NCBI Taxonomy" id="2778369"/>
    <lineage>
        <taxon>Bacteria</taxon>
        <taxon>Bacillati</taxon>
        <taxon>Chloroflexota</taxon>
        <taxon>Ktedonobacteria</taxon>
        <taxon>Ktedonobacterales</taxon>
        <taxon>Reticulibacteraceae</taxon>
        <taxon>Reticulibacter</taxon>
    </lineage>
</organism>
<keyword evidence="3" id="KW-1185">Reference proteome</keyword>
<reference evidence="2" key="1">
    <citation type="submission" date="2020-10" db="EMBL/GenBank/DDBJ databases">
        <title>Taxonomic study of unclassified bacteria belonging to the class Ktedonobacteria.</title>
        <authorList>
            <person name="Yabe S."/>
            <person name="Wang C.M."/>
            <person name="Zheng Y."/>
            <person name="Sakai Y."/>
            <person name="Cavaletti L."/>
            <person name="Monciardini P."/>
            <person name="Donadio S."/>
        </authorList>
    </citation>
    <scope>NUCLEOTIDE SEQUENCE</scope>
    <source>
        <strain evidence="2">ID150040</strain>
    </source>
</reference>
<proteinExistence type="predicted"/>
<dbReference type="AlphaFoldDB" id="A0A8J3IRQ3"/>
<comment type="caution">
    <text evidence="2">The sequence shown here is derived from an EMBL/GenBank/DDBJ whole genome shotgun (WGS) entry which is preliminary data.</text>
</comment>
<protein>
    <recommendedName>
        <fullName evidence="1">CHAD domain-containing protein</fullName>
    </recommendedName>
</protein>
<sequence>MAKARPIKGLDIRGNTSQNASIIARTRLEDIYAWEQHVDAPYAVRELHNMRIATKRLRYTLEVFEDYLPEACKAAVEELQQMQDELGAMHDSDVLIALLRLCLANQDSPLNSKAISVSEKGPHKSFLPQELIEVMVDPQTAPNAEQRYGLEQLLYQLEGERREQYQAFRQHWYQLQEQDFRNNLQGQLDKVKEPVTA</sequence>
<dbReference type="Proteomes" id="UP000597444">
    <property type="component" value="Unassembled WGS sequence"/>
</dbReference>
<dbReference type="Pfam" id="PF05235">
    <property type="entry name" value="CHAD"/>
    <property type="match status" value="1"/>
</dbReference>
<dbReference type="EMBL" id="BNJK01000001">
    <property type="protein sequence ID" value="GHO94131.1"/>
    <property type="molecule type" value="Genomic_DNA"/>
</dbReference>
<name>A0A8J3IRQ3_9CHLR</name>
<dbReference type="InterPro" id="IPR038186">
    <property type="entry name" value="CHAD_dom_sf"/>
</dbReference>
<evidence type="ECO:0000313" key="2">
    <source>
        <dbReference type="EMBL" id="GHO94131.1"/>
    </source>
</evidence>
<evidence type="ECO:0000259" key="1">
    <source>
        <dbReference type="Pfam" id="PF05235"/>
    </source>
</evidence>
<dbReference type="PANTHER" id="PTHR39339:SF1">
    <property type="entry name" value="CHAD DOMAIN-CONTAINING PROTEIN"/>
    <property type="match status" value="1"/>
</dbReference>
<feature type="domain" description="CHAD" evidence="1">
    <location>
        <begin position="27"/>
        <end position="100"/>
    </location>
</feature>
<gene>
    <name evidence="2" type="ORF">KSF_041790</name>
</gene>
<evidence type="ECO:0000313" key="3">
    <source>
        <dbReference type="Proteomes" id="UP000597444"/>
    </source>
</evidence>
<accession>A0A8J3IRQ3</accession>
<dbReference type="PANTHER" id="PTHR39339">
    <property type="entry name" value="SLR1444 PROTEIN"/>
    <property type="match status" value="1"/>
</dbReference>
<dbReference type="RefSeq" id="WP_220204889.1">
    <property type="nucleotide sequence ID" value="NZ_BNJK01000001.1"/>
</dbReference>
<dbReference type="InterPro" id="IPR007899">
    <property type="entry name" value="CHAD_dom"/>
</dbReference>
<dbReference type="Gene3D" id="1.40.20.10">
    <property type="entry name" value="CHAD domain"/>
    <property type="match status" value="1"/>
</dbReference>